<dbReference type="Proteomes" id="UP000009168">
    <property type="component" value="Unassembled WGS sequence"/>
</dbReference>
<dbReference type="KEGG" id="tet:TTHERM_00171650"/>
<dbReference type="InParanoid" id="Q22TG0"/>
<evidence type="ECO:0000313" key="3">
    <source>
        <dbReference type="Proteomes" id="UP000009168"/>
    </source>
</evidence>
<accession>Q22TG0</accession>
<feature type="chain" id="PRO_5004201058" description="Transmembrane protein" evidence="1">
    <location>
        <begin position="20"/>
        <end position="85"/>
    </location>
</feature>
<keyword evidence="1" id="KW-0732">Signal</keyword>
<evidence type="ECO:0000256" key="1">
    <source>
        <dbReference type="SAM" id="SignalP"/>
    </source>
</evidence>
<feature type="signal peptide" evidence="1">
    <location>
        <begin position="1"/>
        <end position="19"/>
    </location>
</feature>
<dbReference type="GeneID" id="7836444"/>
<dbReference type="HOGENOM" id="CLU_2517591_0_0_1"/>
<reference evidence="3" key="1">
    <citation type="journal article" date="2006" name="PLoS Biol.">
        <title>Macronuclear genome sequence of the ciliate Tetrahymena thermophila, a model eukaryote.</title>
        <authorList>
            <person name="Eisen J.A."/>
            <person name="Coyne R.S."/>
            <person name="Wu M."/>
            <person name="Wu D."/>
            <person name="Thiagarajan M."/>
            <person name="Wortman J.R."/>
            <person name="Badger J.H."/>
            <person name="Ren Q."/>
            <person name="Amedeo P."/>
            <person name="Jones K.M."/>
            <person name="Tallon L.J."/>
            <person name="Delcher A.L."/>
            <person name="Salzberg S.L."/>
            <person name="Silva J.C."/>
            <person name="Haas B.J."/>
            <person name="Majoros W.H."/>
            <person name="Farzad M."/>
            <person name="Carlton J.M."/>
            <person name="Smith R.K. Jr."/>
            <person name="Garg J."/>
            <person name="Pearlman R.E."/>
            <person name="Karrer K.M."/>
            <person name="Sun L."/>
            <person name="Manning G."/>
            <person name="Elde N.C."/>
            <person name="Turkewitz A.P."/>
            <person name="Asai D.J."/>
            <person name="Wilkes D.E."/>
            <person name="Wang Y."/>
            <person name="Cai H."/>
            <person name="Collins K."/>
            <person name="Stewart B.A."/>
            <person name="Lee S.R."/>
            <person name="Wilamowska K."/>
            <person name="Weinberg Z."/>
            <person name="Ruzzo W.L."/>
            <person name="Wloga D."/>
            <person name="Gaertig J."/>
            <person name="Frankel J."/>
            <person name="Tsao C.-C."/>
            <person name="Gorovsky M.A."/>
            <person name="Keeling P.J."/>
            <person name="Waller R.F."/>
            <person name="Patron N.J."/>
            <person name="Cherry J.M."/>
            <person name="Stover N.A."/>
            <person name="Krieger C.J."/>
            <person name="del Toro C."/>
            <person name="Ryder H.F."/>
            <person name="Williamson S.C."/>
            <person name="Barbeau R.A."/>
            <person name="Hamilton E.P."/>
            <person name="Orias E."/>
        </authorList>
    </citation>
    <scope>NUCLEOTIDE SEQUENCE [LARGE SCALE GENOMIC DNA]</scope>
    <source>
        <strain evidence="3">SB210</strain>
    </source>
</reference>
<proteinExistence type="predicted"/>
<dbReference type="AlphaFoldDB" id="Q22TG0"/>
<keyword evidence="3" id="KW-1185">Reference proteome</keyword>
<evidence type="ECO:0008006" key="4">
    <source>
        <dbReference type="Google" id="ProtNLM"/>
    </source>
</evidence>
<evidence type="ECO:0000313" key="2">
    <source>
        <dbReference type="EMBL" id="EAR88478.1"/>
    </source>
</evidence>
<sequence>MRKLLALFALILLISSASAQIADCQGLSFVSCQLSLGCKWSYSEFVCYQPMNCEVLTKDECDVLPAPVCYWDELVSKCLNVSILQ</sequence>
<organism evidence="2 3">
    <name type="scientific">Tetrahymena thermophila (strain SB210)</name>
    <dbReference type="NCBI Taxonomy" id="312017"/>
    <lineage>
        <taxon>Eukaryota</taxon>
        <taxon>Sar</taxon>
        <taxon>Alveolata</taxon>
        <taxon>Ciliophora</taxon>
        <taxon>Intramacronucleata</taxon>
        <taxon>Oligohymenophorea</taxon>
        <taxon>Hymenostomatida</taxon>
        <taxon>Tetrahymenina</taxon>
        <taxon>Tetrahymenidae</taxon>
        <taxon>Tetrahymena</taxon>
    </lineage>
</organism>
<dbReference type="RefSeq" id="XP_001008723.1">
    <property type="nucleotide sequence ID" value="XM_001008723.1"/>
</dbReference>
<name>Q22TG0_TETTS</name>
<gene>
    <name evidence="2" type="ORF">TTHERM_00171650</name>
</gene>
<protein>
    <recommendedName>
        <fullName evidence="4">Transmembrane protein</fullName>
    </recommendedName>
</protein>
<dbReference type="EMBL" id="GG662840">
    <property type="protein sequence ID" value="EAR88478.1"/>
    <property type="molecule type" value="Genomic_DNA"/>
</dbReference>